<dbReference type="Pfam" id="PF00015">
    <property type="entry name" value="MCPsignal"/>
    <property type="match status" value="1"/>
</dbReference>
<dbReference type="InterPro" id="IPR003660">
    <property type="entry name" value="HAMP_dom"/>
</dbReference>
<feature type="transmembrane region" description="Helical" evidence="4">
    <location>
        <begin position="48"/>
        <end position="68"/>
    </location>
</feature>
<dbReference type="Proteomes" id="UP000886469">
    <property type="component" value="Unassembled WGS sequence"/>
</dbReference>
<gene>
    <name evidence="7" type="ORF">E4Q08_20115</name>
</gene>
<evidence type="ECO:0000256" key="4">
    <source>
        <dbReference type="SAM" id="Phobius"/>
    </source>
</evidence>
<organism evidence="7 8">
    <name type="scientific">Candidatus Accumulibacter contiguus</name>
    <dbReference type="NCBI Taxonomy" id="2954381"/>
    <lineage>
        <taxon>Bacteria</taxon>
        <taxon>Pseudomonadati</taxon>
        <taxon>Pseudomonadota</taxon>
        <taxon>Betaproteobacteria</taxon>
        <taxon>Candidatus Accumulibacter</taxon>
    </lineage>
</organism>
<dbReference type="SMART" id="SM00304">
    <property type="entry name" value="HAMP"/>
    <property type="match status" value="1"/>
</dbReference>
<comment type="caution">
    <text evidence="7">The sequence shown here is derived from an EMBL/GenBank/DDBJ whole genome shotgun (WGS) entry which is preliminary data.</text>
</comment>
<dbReference type="Pfam" id="PF00672">
    <property type="entry name" value="HAMP"/>
    <property type="match status" value="1"/>
</dbReference>
<dbReference type="PANTHER" id="PTHR32089:SF112">
    <property type="entry name" value="LYSOZYME-LIKE PROTEIN-RELATED"/>
    <property type="match status" value="1"/>
</dbReference>
<keyword evidence="8" id="KW-1185">Reference proteome</keyword>
<evidence type="ECO:0000256" key="2">
    <source>
        <dbReference type="ARBA" id="ARBA00029447"/>
    </source>
</evidence>
<evidence type="ECO:0000313" key="8">
    <source>
        <dbReference type="Proteomes" id="UP000886469"/>
    </source>
</evidence>
<dbReference type="InterPro" id="IPR004089">
    <property type="entry name" value="MCPsignal_dom"/>
</dbReference>
<keyword evidence="4" id="KW-0472">Membrane</keyword>
<reference evidence="7" key="1">
    <citation type="submission" date="2019-03" db="EMBL/GenBank/DDBJ databases">
        <title>Metabolic reconstructions from genomes of highly enriched 'Candidatus Accumulibacter' and 'Candidatus Competibacter' bioreactor populations.</title>
        <authorList>
            <person name="Annavajhala M.K."/>
            <person name="Welles L."/>
            <person name="Abbas B."/>
            <person name="Sorokin D."/>
            <person name="Park H."/>
            <person name="Van Loosdrecht M."/>
            <person name="Chandran K."/>
        </authorList>
    </citation>
    <scope>NUCLEOTIDE SEQUENCE</scope>
    <source>
        <strain evidence="7">SBR_L</strain>
    </source>
</reference>
<feature type="domain" description="HAMP" evidence="6">
    <location>
        <begin position="259"/>
        <end position="312"/>
    </location>
</feature>
<dbReference type="EMBL" id="SPMX01000074">
    <property type="protein sequence ID" value="NMQ07380.1"/>
    <property type="molecule type" value="Genomic_DNA"/>
</dbReference>
<keyword evidence="1 3" id="KW-0807">Transducer</keyword>
<dbReference type="PROSITE" id="PS50885">
    <property type="entry name" value="HAMP"/>
    <property type="match status" value="1"/>
</dbReference>
<comment type="similarity">
    <text evidence="2">Belongs to the methyl-accepting chemotaxis (MCP) protein family.</text>
</comment>
<feature type="domain" description="Methyl-accepting transducer" evidence="5">
    <location>
        <begin position="317"/>
        <end position="553"/>
    </location>
</feature>
<dbReference type="Gene3D" id="1.10.287.950">
    <property type="entry name" value="Methyl-accepting chemotaxis protein"/>
    <property type="match status" value="1"/>
</dbReference>
<name>A0ABX1TFP8_9PROT</name>
<dbReference type="SMART" id="SM00283">
    <property type="entry name" value="MA"/>
    <property type="match status" value="1"/>
</dbReference>
<evidence type="ECO:0000259" key="6">
    <source>
        <dbReference type="PROSITE" id="PS50885"/>
    </source>
</evidence>
<dbReference type="PROSITE" id="PS50111">
    <property type="entry name" value="CHEMOTAXIS_TRANSDUC_2"/>
    <property type="match status" value="1"/>
</dbReference>
<dbReference type="PANTHER" id="PTHR32089">
    <property type="entry name" value="METHYL-ACCEPTING CHEMOTAXIS PROTEIN MCPB"/>
    <property type="match status" value="1"/>
</dbReference>
<protein>
    <submittedName>
        <fullName evidence="7">Methyl-accepting chemotaxis protein</fullName>
    </submittedName>
</protein>
<sequence>MQHFPRLWRTAPEKRLSKACKRDDIAARSAISNGNRVCMHNFTIKARVLILGLIAVGSMVIASGVGIFELSRFNTQLRADLVDIRQGIGTLIDIQTAAVAFKTQVQEWKNILIRGNQEQEFSRYEKAFLEREKVVQERLKTTLDALKSNPAKAGLIADLDKLIQDHATLGATYKAALGSFDKSDPEAGKKVDVAVKGRDRATTEGIAKVVATFEKSEIDHLEHQLIASEASLASARKLLIALMAIAFILSGAVVVVTVRQISGQMASVQETTAEIRETLDLSRRIPISGKSEMAQVASSVNSLLDEFQAVVRRMRDTGDHVAGASVALAQSVGHLAAATGQQNDATSSIAATVEEMSVSITHVADSSATAQEIARQSLATAVSGGQVIEKTVCDMVAMAETVQSASHTLEGLGKRTDQIGSTTDVIKEIADQTNLLALNAAIEAARAGEQGRGFAVVADEVRKLAERTTTATKEISVVIGAIQEETQRALADMRQVVGQVNSNAEGARQAGKSIVQIRDGAIRVVDVSSDIANALKEQSAASELIAQQVERIASMSEENTAATGEATGASAEMKRLATEMHELVGRFQV</sequence>
<keyword evidence="4" id="KW-1133">Transmembrane helix</keyword>
<accession>A0ABX1TFP8</accession>
<evidence type="ECO:0000259" key="5">
    <source>
        <dbReference type="PROSITE" id="PS50111"/>
    </source>
</evidence>
<dbReference type="CDD" id="cd11386">
    <property type="entry name" value="MCP_signal"/>
    <property type="match status" value="1"/>
</dbReference>
<dbReference type="SUPFAM" id="SSF58104">
    <property type="entry name" value="Methyl-accepting chemotaxis protein (MCP) signaling domain"/>
    <property type="match status" value="1"/>
</dbReference>
<evidence type="ECO:0000256" key="3">
    <source>
        <dbReference type="PROSITE-ProRule" id="PRU00284"/>
    </source>
</evidence>
<keyword evidence="4" id="KW-0812">Transmembrane</keyword>
<evidence type="ECO:0000256" key="1">
    <source>
        <dbReference type="ARBA" id="ARBA00023224"/>
    </source>
</evidence>
<proteinExistence type="inferred from homology"/>
<evidence type="ECO:0000313" key="7">
    <source>
        <dbReference type="EMBL" id="NMQ07380.1"/>
    </source>
</evidence>